<dbReference type="PANTHER" id="PTHR31639:SF315">
    <property type="entry name" value="LEUCINE-RICH REPEAT DOMAIN SUPERFAMILY, F-BOX-LIKE DOMAIN SUPERFAMILY"/>
    <property type="match status" value="1"/>
</dbReference>
<dbReference type="SUPFAM" id="SSF81383">
    <property type="entry name" value="F-box domain"/>
    <property type="match status" value="1"/>
</dbReference>
<dbReference type="InterPro" id="IPR006566">
    <property type="entry name" value="FBD"/>
</dbReference>
<protein>
    <recommendedName>
        <fullName evidence="1">F-box domain-containing protein</fullName>
    </recommendedName>
</protein>
<dbReference type="InterPro" id="IPR036047">
    <property type="entry name" value="F-box-like_dom_sf"/>
</dbReference>
<dbReference type="EMBL" id="NBSK02000004">
    <property type="protein sequence ID" value="KAJ0214465.1"/>
    <property type="molecule type" value="Genomic_DNA"/>
</dbReference>
<name>A0A9R1XH62_LACSA</name>
<dbReference type="InterPro" id="IPR055411">
    <property type="entry name" value="LRR_FXL15/At3g58940/PEG3-like"/>
</dbReference>
<proteinExistence type="predicted"/>
<gene>
    <name evidence="2" type="ORF">LSAT_V11C400165160</name>
</gene>
<organism evidence="2 3">
    <name type="scientific">Lactuca sativa</name>
    <name type="common">Garden lettuce</name>
    <dbReference type="NCBI Taxonomy" id="4236"/>
    <lineage>
        <taxon>Eukaryota</taxon>
        <taxon>Viridiplantae</taxon>
        <taxon>Streptophyta</taxon>
        <taxon>Embryophyta</taxon>
        <taxon>Tracheophyta</taxon>
        <taxon>Spermatophyta</taxon>
        <taxon>Magnoliopsida</taxon>
        <taxon>eudicotyledons</taxon>
        <taxon>Gunneridae</taxon>
        <taxon>Pentapetalae</taxon>
        <taxon>asterids</taxon>
        <taxon>campanulids</taxon>
        <taxon>Asterales</taxon>
        <taxon>Asteraceae</taxon>
        <taxon>Cichorioideae</taxon>
        <taxon>Cichorieae</taxon>
        <taxon>Lactucinae</taxon>
        <taxon>Lactuca</taxon>
    </lineage>
</organism>
<dbReference type="Pfam" id="PF24758">
    <property type="entry name" value="LRR_At5g56370"/>
    <property type="match status" value="1"/>
</dbReference>
<evidence type="ECO:0000313" key="3">
    <source>
        <dbReference type="Proteomes" id="UP000235145"/>
    </source>
</evidence>
<dbReference type="Gene3D" id="1.20.1280.50">
    <property type="match status" value="1"/>
</dbReference>
<sequence length="389" mass="45414">MKAQRQSSDRISNLPQDIIEKILTFMPIRDALKTSILSKKWRHCWKGMPKLVFDDRLSNVSSDMEDVKKYKLVITIFHVLLLHRGPILELCICISDEEIFNEIDQIILHLSWSKNIKKFIFEVYQFDEYYKLPSSFFSLQGLEHLFLKYCIIELPSTFNEFSMLKSLKFYEVYITATMLKRFLISCPLLEEFTWIGYDCLDFTGGNKCTFVELFTCLPSAQVVNISWFENKDFYAGVMSQKLPTSLVYLRILVLQVCFHEQDQISSTLCVINSSPNLEKINLRMIRYVAQTCTTLLDPQDYFGLKLDHLKELVITSFHNYASEMEFVKLIMGKSPLLKKTRIKLSTSVSVEEEVKMLRDLVYLQFPRASPEAKLIIERPKTLPAKAVKF</sequence>
<dbReference type="PROSITE" id="PS50181">
    <property type="entry name" value="FBOX"/>
    <property type="match status" value="1"/>
</dbReference>
<evidence type="ECO:0000313" key="2">
    <source>
        <dbReference type="EMBL" id="KAJ0214465.1"/>
    </source>
</evidence>
<dbReference type="SUPFAM" id="SSF52047">
    <property type="entry name" value="RNI-like"/>
    <property type="match status" value="1"/>
</dbReference>
<dbReference type="InterPro" id="IPR001810">
    <property type="entry name" value="F-box_dom"/>
</dbReference>
<dbReference type="AlphaFoldDB" id="A0A9R1XH62"/>
<dbReference type="CDD" id="cd22160">
    <property type="entry name" value="F-box_AtFBL13-like"/>
    <property type="match status" value="1"/>
</dbReference>
<dbReference type="Proteomes" id="UP000235145">
    <property type="component" value="Unassembled WGS sequence"/>
</dbReference>
<accession>A0A9R1XH62</accession>
<dbReference type="Pfam" id="PF00646">
    <property type="entry name" value="F-box"/>
    <property type="match status" value="1"/>
</dbReference>
<dbReference type="PANTHER" id="PTHR31639">
    <property type="entry name" value="F-BOX PROTEIN-LIKE"/>
    <property type="match status" value="1"/>
</dbReference>
<dbReference type="InterPro" id="IPR032675">
    <property type="entry name" value="LRR_dom_sf"/>
</dbReference>
<feature type="domain" description="F-box" evidence="1">
    <location>
        <begin position="8"/>
        <end position="42"/>
    </location>
</feature>
<evidence type="ECO:0000259" key="1">
    <source>
        <dbReference type="PROSITE" id="PS50181"/>
    </source>
</evidence>
<dbReference type="Gene3D" id="3.80.10.10">
    <property type="entry name" value="Ribonuclease Inhibitor"/>
    <property type="match status" value="1"/>
</dbReference>
<dbReference type="SMART" id="SM00256">
    <property type="entry name" value="FBOX"/>
    <property type="match status" value="1"/>
</dbReference>
<reference evidence="2 3" key="1">
    <citation type="journal article" date="2017" name="Nat. Commun.">
        <title>Genome assembly with in vitro proximity ligation data and whole-genome triplication in lettuce.</title>
        <authorList>
            <person name="Reyes-Chin-Wo S."/>
            <person name="Wang Z."/>
            <person name="Yang X."/>
            <person name="Kozik A."/>
            <person name="Arikit S."/>
            <person name="Song C."/>
            <person name="Xia L."/>
            <person name="Froenicke L."/>
            <person name="Lavelle D.O."/>
            <person name="Truco M.J."/>
            <person name="Xia R."/>
            <person name="Zhu S."/>
            <person name="Xu C."/>
            <person name="Xu H."/>
            <person name="Xu X."/>
            <person name="Cox K."/>
            <person name="Korf I."/>
            <person name="Meyers B.C."/>
            <person name="Michelmore R.W."/>
        </authorList>
    </citation>
    <scope>NUCLEOTIDE SEQUENCE [LARGE SCALE GENOMIC DNA]</scope>
    <source>
        <strain evidence="3">cv. Salinas</strain>
        <tissue evidence="2">Seedlings</tissue>
    </source>
</reference>
<dbReference type="SMART" id="SM00579">
    <property type="entry name" value="FBD"/>
    <property type="match status" value="1"/>
</dbReference>
<keyword evidence="3" id="KW-1185">Reference proteome</keyword>
<comment type="caution">
    <text evidence="2">The sequence shown here is derived from an EMBL/GenBank/DDBJ whole genome shotgun (WGS) entry which is preliminary data.</text>
</comment>
<dbReference type="InterPro" id="IPR053781">
    <property type="entry name" value="F-box_AtFBL13-like"/>
</dbReference>